<name>K6DS27_SCHAZ</name>
<evidence type="ECO:0000313" key="2">
    <source>
        <dbReference type="Proteomes" id="UP000006315"/>
    </source>
</evidence>
<dbReference type="EMBL" id="AJLR01000006">
    <property type="protein sequence ID" value="EKN71018.1"/>
    <property type="molecule type" value="Genomic_DNA"/>
</dbReference>
<proteinExistence type="predicted"/>
<reference evidence="1 2" key="1">
    <citation type="journal article" date="2012" name="Front. Microbiol.">
        <title>Redundancy and modularity in membrane-associated dissimilatory nitrate reduction in Bacillus.</title>
        <authorList>
            <person name="Heylen K."/>
            <person name="Keltjens J."/>
        </authorList>
    </citation>
    <scope>NUCLEOTIDE SEQUENCE [LARGE SCALE GENOMIC DNA]</scope>
    <source>
        <strain evidence="1 2">LMG 9581</strain>
    </source>
</reference>
<dbReference type="PATRIC" id="fig|1131731.3.peg.151"/>
<protein>
    <submittedName>
        <fullName evidence="1">Uncharacterized protein</fullName>
    </submittedName>
</protein>
<comment type="caution">
    <text evidence="1">The sequence shown here is derived from an EMBL/GenBank/DDBJ whole genome shotgun (WGS) entry which is preliminary data.</text>
</comment>
<keyword evidence="2" id="KW-1185">Reference proteome</keyword>
<dbReference type="AlphaFoldDB" id="K6DS27"/>
<evidence type="ECO:0000313" key="1">
    <source>
        <dbReference type="EMBL" id="EKN71018.1"/>
    </source>
</evidence>
<dbReference type="Proteomes" id="UP000006315">
    <property type="component" value="Unassembled WGS sequence"/>
</dbReference>
<organism evidence="1 2">
    <name type="scientific">Schinkia azotoformans LMG 9581</name>
    <dbReference type="NCBI Taxonomy" id="1131731"/>
    <lineage>
        <taxon>Bacteria</taxon>
        <taxon>Bacillati</taxon>
        <taxon>Bacillota</taxon>
        <taxon>Bacilli</taxon>
        <taxon>Bacillales</taxon>
        <taxon>Bacillaceae</taxon>
        <taxon>Calidifontibacillus/Schinkia group</taxon>
        <taxon>Schinkia</taxon>
    </lineage>
</organism>
<sequence>MLSNENRKKRQHQYFQYSPCSIAPALCSNNPFHRDMHDRSAKGLLTTFGSESLPTFRSVHISEIVTECGTLDEAVAFYNVEELRQMGLPLPLGFEKKYKDSLISSYNLNSSLCYVETSTRNGKTSFFATKNLGIIHALANDLAETEKRKKVDSFIEQISTSHFELTSGIFEVVKLVNDNGGLKLQKCRINSRKDGTVIIPMYIIGNYIDRVIRFLGSHRVVMTYLVEGEEYPLVTSLREDILAKWINTNNAYQVKRIQDSWQNPFVFNELILPDLTRSNEFVTVHVLDIISIRNLE</sequence>
<accession>K6DS27</accession>
<dbReference type="RefSeq" id="WP_003329250.1">
    <property type="nucleotide sequence ID" value="NZ_AJLR01000006.1"/>
</dbReference>
<gene>
    <name evidence="1" type="ORF">BAZO_00725</name>
</gene>